<protein>
    <recommendedName>
        <fullName evidence="1">DUF5894 domain-containing protein</fullName>
    </recommendedName>
</protein>
<dbReference type="InterPro" id="IPR045413">
    <property type="entry name" value="DUF5894"/>
</dbReference>
<reference evidence="3" key="1">
    <citation type="submission" date="2018-01" db="EMBL/GenBank/DDBJ databases">
        <title>Testimony of 'menage a trois' revealed by the proteome of Megavirus virophage.</title>
        <authorList>
            <person name="Jeudy S."/>
            <person name="Bertaux L."/>
            <person name="Alempic J.-M."/>
            <person name="Lartigue A."/>
            <person name="Legendre M."/>
            <person name="Philippe N."/>
            <person name="Beucher L."/>
            <person name="Biondi E."/>
            <person name="Juul S."/>
            <person name="Turner D."/>
            <person name="Coute Y."/>
            <person name="Claverie J.-M."/>
            <person name="Abergel C."/>
        </authorList>
    </citation>
    <scope>NUCLEOTIDE SEQUENCE [LARGE SCALE GENOMIC DNA]</scope>
</reference>
<dbReference type="Proteomes" id="UP000289600">
    <property type="component" value="Segment"/>
</dbReference>
<sequence>MLEILNTHRPKDGYVLIVNAKSGRERKGYYMWAEENGYKHCNFKTEMFDKTIMHRQNCGDRGCDFNCPGEWCYYEECSHDLGPWDSDQEFANVYNAVIIGKELPKLSKSETRKKRKYFFIKKNDNNIITQMKERNFGMVKLSEFKSTVVINNVIHSKH</sequence>
<keyword evidence="3" id="KW-1185">Reference proteome</keyword>
<name>A0A2P1EKK6_9VIRU</name>
<evidence type="ECO:0000313" key="2">
    <source>
        <dbReference type="EMBL" id="AVL94416.1"/>
    </source>
</evidence>
<dbReference type="Pfam" id="PF19246">
    <property type="entry name" value="DUF5894"/>
    <property type="match status" value="1"/>
</dbReference>
<proteinExistence type="predicted"/>
<dbReference type="EMBL" id="MG807320">
    <property type="protein sequence ID" value="AVL94416.1"/>
    <property type="molecule type" value="Genomic_DNA"/>
</dbReference>
<evidence type="ECO:0000259" key="1">
    <source>
        <dbReference type="Pfam" id="PF19246"/>
    </source>
</evidence>
<organism evidence="2 3">
    <name type="scientific">Moumouvirus australiensis</name>
    <dbReference type="NCBI Taxonomy" id="2109587"/>
    <lineage>
        <taxon>Viruses</taxon>
        <taxon>Varidnaviria</taxon>
        <taxon>Bamfordvirae</taxon>
        <taxon>Nucleocytoviricota</taxon>
        <taxon>Megaviricetes</taxon>
        <taxon>Imitervirales</taxon>
        <taxon>Mimiviridae</taxon>
        <taxon>Megamimivirinae</taxon>
        <taxon>Moumouvirus</taxon>
        <taxon>Moumouvirus australiense</taxon>
    </lineage>
</organism>
<accession>A0A2P1EKK6</accession>
<gene>
    <name evidence="2" type="ORF">mc_29</name>
</gene>
<evidence type="ECO:0000313" key="3">
    <source>
        <dbReference type="Proteomes" id="UP000289600"/>
    </source>
</evidence>
<feature type="domain" description="DUF5894" evidence="1">
    <location>
        <begin position="1"/>
        <end position="55"/>
    </location>
</feature>